<dbReference type="InterPro" id="IPR001867">
    <property type="entry name" value="OmpR/PhoB-type_DNA-bd"/>
</dbReference>
<keyword evidence="4 7" id="KW-0238">DNA-binding</keyword>
<dbReference type="GO" id="GO:0000156">
    <property type="term" value="F:phosphorelay response regulator activity"/>
    <property type="evidence" value="ECO:0007669"/>
    <property type="project" value="TreeGrafter"/>
</dbReference>
<keyword evidence="1 6" id="KW-0597">Phosphoprotein</keyword>
<name>A0A6M0S7T7_9CYAN</name>
<evidence type="ECO:0000256" key="2">
    <source>
        <dbReference type="ARBA" id="ARBA00023012"/>
    </source>
</evidence>
<feature type="domain" description="OmpR/PhoB-type" evidence="9">
    <location>
        <begin position="128"/>
        <end position="222"/>
    </location>
</feature>
<evidence type="ECO:0000256" key="6">
    <source>
        <dbReference type="PROSITE-ProRule" id="PRU00169"/>
    </source>
</evidence>
<feature type="domain" description="Response regulatory" evidence="8">
    <location>
        <begin position="3"/>
        <end position="117"/>
    </location>
</feature>
<evidence type="ECO:0000313" key="10">
    <source>
        <dbReference type="EMBL" id="NEZ64430.1"/>
    </source>
</evidence>
<dbReference type="PANTHER" id="PTHR48111">
    <property type="entry name" value="REGULATOR OF RPOS"/>
    <property type="match status" value="1"/>
</dbReference>
<evidence type="ECO:0000313" key="11">
    <source>
        <dbReference type="Proteomes" id="UP000473574"/>
    </source>
</evidence>
<dbReference type="PROSITE" id="PS51755">
    <property type="entry name" value="OMPR_PHOB"/>
    <property type="match status" value="1"/>
</dbReference>
<dbReference type="Gene3D" id="3.40.50.2300">
    <property type="match status" value="1"/>
</dbReference>
<keyword evidence="5" id="KW-0804">Transcription</keyword>
<dbReference type="InterPro" id="IPR011006">
    <property type="entry name" value="CheY-like_superfamily"/>
</dbReference>
<dbReference type="SUPFAM" id="SSF52172">
    <property type="entry name" value="CheY-like"/>
    <property type="match status" value="1"/>
</dbReference>
<reference evidence="10 11" key="1">
    <citation type="journal article" date="2020" name="Microb. Ecol.">
        <title>Ecogenomics of the Marine Benthic Filamentous Cyanobacterium Adonisia.</title>
        <authorList>
            <person name="Walter J.M."/>
            <person name="Coutinho F.H."/>
            <person name="Leomil L."/>
            <person name="Hargreaves P.I."/>
            <person name="Campeao M.E."/>
            <person name="Vieira V.V."/>
            <person name="Silva B.S."/>
            <person name="Fistarol G.O."/>
            <person name="Salomon P.S."/>
            <person name="Sawabe T."/>
            <person name="Mino S."/>
            <person name="Hosokawa M."/>
            <person name="Miyashita H."/>
            <person name="Maruyama F."/>
            <person name="van Verk M.C."/>
            <person name="Dutilh B.E."/>
            <person name="Thompson C.C."/>
            <person name="Thompson F.L."/>
        </authorList>
    </citation>
    <scope>NUCLEOTIDE SEQUENCE [LARGE SCALE GENOMIC DNA]</scope>
    <source>
        <strain evidence="10 11">CCMR0082</strain>
    </source>
</reference>
<sequence>MTRILIAEDEPRIAAFLAKALQAHGFVTLVAETGQQAIDLACDNPTELLILDLGLPEKRGIQVIEELRGRGAQFPIIVLTVIQDVQDKVTALKAGADDYVTKPFSPQELIARIRVQLRNQRLPAPSEMLILRVGHLTLDLRQRTARYHNKAVELSTREFTLLEMLAQQPDRVWSRQELLNQVWGYDYDPGSNIVDVYVGHLRRKLGKGLIKTVRGAGYRLQSDASHPTPF</sequence>
<dbReference type="SMART" id="SM00862">
    <property type="entry name" value="Trans_reg_C"/>
    <property type="match status" value="1"/>
</dbReference>
<dbReference type="FunFam" id="1.10.10.10:FF:000005">
    <property type="entry name" value="Two-component system response regulator"/>
    <property type="match status" value="1"/>
</dbReference>
<evidence type="ECO:0000256" key="7">
    <source>
        <dbReference type="PROSITE-ProRule" id="PRU01091"/>
    </source>
</evidence>
<dbReference type="GO" id="GO:0005829">
    <property type="term" value="C:cytosol"/>
    <property type="evidence" value="ECO:0007669"/>
    <property type="project" value="TreeGrafter"/>
</dbReference>
<dbReference type="InterPro" id="IPR039420">
    <property type="entry name" value="WalR-like"/>
</dbReference>
<dbReference type="CDD" id="cd00383">
    <property type="entry name" value="trans_reg_C"/>
    <property type="match status" value="1"/>
</dbReference>
<accession>A0A6M0S7T7</accession>
<dbReference type="EMBL" id="QZCE01000002">
    <property type="protein sequence ID" value="NEZ64430.1"/>
    <property type="molecule type" value="Genomic_DNA"/>
</dbReference>
<evidence type="ECO:0000259" key="9">
    <source>
        <dbReference type="PROSITE" id="PS51755"/>
    </source>
</evidence>
<dbReference type="GO" id="GO:0032993">
    <property type="term" value="C:protein-DNA complex"/>
    <property type="evidence" value="ECO:0007669"/>
    <property type="project" value="TreeGrafter"/>
</dbReference>
<feature type="DNA-binding region" description="OmpR/PhoB-type" evidence="7">
    <location>
        <begin position="128"/>
        <end position="222"/>
    </location>
</feature>
<dbReference type="InterPro" id="IPR001789">
    <property type="entry name" value="Sig_transdc_resp-reg_receiver"/>
</dbReference>
<evidence type="ECO:0000259" key="8">
    <source>
        <dbReference type="PROSITE" id="PS50110"/>
    </source>
</evidence>
<keyword evidence="3" id="KW-0805">Transcription regulation</keyword>
<dbReference type="Pfam" id="PF00486">
    <property type="entry name" value="Trans_reg_C"/>
    <property type="match status" value="1"/>
</dbReference>
<evidence type="ECO:0000256" key="3">
    <source>
        <dbReference type="ARBA" id="ARBA00023015"/>
    </source>
</evidence>
<dbReference type="RefSeq" id="WP_163664699.1">
    <property type="nucleotide sequence ID" value="NZ_QZCE01000002.1"/>
</dbReference>
<feature type="modified residue" description="4-aspartylphosphate" evidence="6">
    <location>
        <position position="52"/>
    </location>
</feature>
<dbReference type="AlphaFoldDB" id="A0A6M0S7T7"/>
<organism evidence="10 11">
    <name type="scientific">Adonisia turfae CCMR0082</name>
    <dbReference type="NCBI Taxonomy" id="2304604"/>
    <lineage>
        <taxon>Bacteria</taxon>
        <taxon>Bacillati</taxon>
        <taxon>Cyanobacteriota</taxon>
        <taxon>Adonisia</taxon>
        <taxon>Adonisia turfae</taxon>
    </lineage>
</organism>
<dbReference type="GO" id="GO:0006355">
    <property type="term" value="P:regulation of DNA-templated transcription"/>
    <property type="evidence" value="ECO:0007669"/>
    <property type="project" value="InterPro"/>
</dbReference>
<proteinExistence type="predicted"/>
<dbReference type="PROSITE" id="PS50110">
    <property type="entry name" value="RESPONSE_REGULATORY"/>
    <property type="match status" value="1"/>
</dbReference>
<dbReference type="Proteomes" id="UP000473574">
    <property type="component" value="Unassembled WGS sequence"/>
</dbReference>
<dbReference type="Gene3D" id="6.10.250.690">
    <property type="match status" value="1"/>
</dbReference>
<protein>
    <submittedName>
        <fullName evidence="10">DNA-binding response regulator</fullName>
    </submittedName>
</protein>
<evidence type="ECO:0000256" key="1">
    <source>
        <dbReference type="ARBA" id="ARBA00022553"/>
    </source>
</evidence>
<dbReference type="SMART" id="SM00448">
    <property type="entry name" value="REC"/>
    <property type="match status" value="1"/>
</dbReference>
<dbReference type="Pfam" id="PF00072">
    <property type="entry name" value="Response_reg"/>
    <property type="match status" value="1"/>
</dbReference>
<dbReference type="Gene3D" id="1.10.10.10">
    <property type="entry name" value="Winged helix-like DNA-binding domain superfamily/Winged helix DNA-binding domain"/>
    <property type="match status" value="1"/>
</dbReference>
<dbReference type="PANTHER" id="PTHR48111:SF38">
    <property type="entry name" value="TWO-COMPONENT RESPONSE REGULATOR"/>
    <property type="match status" value="1"/>
</dbReference>
<evidence type="ECO:0000256" key="5">
    <source>
        <dbReference type="ARBA" id="ARBA00023163"/>
    </source>
</evidence>
<evidence type="ECO:0000256" key="4">
    <source>
        <dbReference type="ARBA" id="ARBA00023125"/>
    </source>
</evidence>
<dbReference type="InterPro" id="IPR036388">
    <property type="entry name" value="WH-like_DNA-bd_sf"/>
</dbReference>
<gene>
    <name evidence="10" type="ORF">D0962_16805</name>
</gene>
<comment type="caution">
    <text evidence="10">The sequence shown here is derived from an EMBL/GenBank/DDBJ whole genome shotgun (WGS) entry which is preliminary data.</text>
</comment>
<dbReference type="GO" id="GO:0000976">
    <property type="term" value="F:transcription cis-regulatory region binding"/>
    <property type="evidence" value="ECO:0007669"/>
    <property type="project" value="TreeGrafter"/>
</dbReference>
<keyword evidence="2" id="KW-0902">Two-component regulatory system</keyword>